<dbReference type="EMBL" id="QCZH01000006">
    <property type="protein sequence ID" value="PWA09526.1"/>
    <property type="molecule type" value="Genomic_DNA"/>
</dbReference>
<sequence length="108" mass="12920">MILKQLNYIRTKKELQNLYLSQMSERVLIDEINDILRETRTSVSMGMRHFAKNLLTHEVIIFIKRNGTPDGYLLSEELKIKLKEYEESLMNQKQLEWKFEKAKICNTI</sequence>
<name>A0A2U1JWE6_9FLAO</name>
<reference evidence="1 2" key="1">
    <citation type="submission" date="2018-04" db="EMBL/GenBank/DDBJ databases">
        <title>Flavobacterium sp. nov., isolated from glacier ice.</title>
        <authorList>
            <person name="Liu Q."/>
            <person name="Xin Y.-H."/>
        </authorList>
    </citation>
    <scope>NUCLEOTIDE SEQUENCE [LARGE SCALE GENOMIC DNA]</scope>
    <source>
        <strain evidence="1 2">LB2P30</strain>
    </source>
</reference>
<evidence type="ECO:0000313" key="1">
    <source>
        <dbReference type="EMBL" id="PWA09526.1"/>
    </source>
</evidence>
<dbReference type="Proteomes" id="UP000245618">
    <property type="component" value="Unassembled WGS sequence"/>
</dbReference>
<evidence type="ECO:0000313" key="2">
    <source>
        <dbReference type="Proteomes" id="UP000245618"/>
    </source>
</evidence>
<dbReference type="AlphaFoldDB" id="A0A2U1JWE6"/>
<protein>
    <submittedName>
        <fullName evidence="1">Uncharacterized protein</fullName>
    </submittedName>
</protein>
<keyword evidence="2" id="KW-1185">Reference proteome</keyword>
<gene>
    <name evidence="1" type="ORF">DB891_07540</name>
</gene>
<dbReference type="RefSeq" id="WP_116762169.1">
    <property type="nucleotide sequence ID" value="NZ_QCZH01000006.1"/>
</dbReference>
<organism evidence="1 2">
    <name type="scientific">Flavobacterium laiguense</name>
    <dbReference type="NCBI Taxonomy" id="2169409"/>
    <lineage>
        <taxon>Bacteria</taxon>
        <taxon>Pseudomonadati</taxon>
        <taxon>Bacteroidota</taxon>
        <taxon>Flavobacteriia</taxon>
        <taxon>Flavobacteriales</taxon>
        <taxon>Flavobacteriaceae</taxon>
        <taxon>Flavobacterium</taxon>
    </lineage>
</organism>
<proteinExistence type="predicted"/>
<dbReference type="OrthoDB" id="1371014at2"/>
<accession>A0A2U1JWE6</accession>
<comment type="caution">
    <text evidence="1">The sequence shown here is derived from an EMBL/GenBank/DDBJ whole genome shotgun (WGS) entry which is preliminary data.</text>
</comment>